<evidence type="ECO:0000256" key="8">
    <source>
        <dbReference type="ARBA" id="ARBA00022763"/>
    </source>
</evidence>
<keyword evidence="6" id="KW-0053">Apoptosis</keyword>
<keyword evidence="12" id="KW-0234">DNA repair</keyword>
<dbReference type="GO" id="GO:0006325">
    <property type="term" value="P:chromatin organization"/>
    <property type="evidence" value="ECO:0007669"/>
    <property type="project" value="UniProtKB-KW"/>
</dbReference>
<comment type="subcellular location">
    <subcellularLocation>
        <location evidence="2">Cytoplasm</location>
    </subcellularLocation>
    <subcellularLocation>
        <location evidence="1">Nucleus</location>
    </subcellularLocation>
</comment>
<gene>
    <name evidence="18" type="ORF">RchiOBHm_Chr4g0398161</name>
</gene>
<proteinExistence type="inferred from homology"/>
<name>A0A2P6QS73_ROSCH</name>
<dbReference type="PANTHER" id="PTHR15189:SF7">
    <property type="entry name" value="BRISC AND BRCA1-A COMPLEX MEMBER 2"/>
    <property type="match status" value="1"/>
</dbReference>
<keyword evidence="4" id="KW-0963">Cytoplasm</keyword>
<evidence type="ECO:0000313" key="18">
    <source>
        <dbReference type="EMBL" id="PRQ37035.1"/>
    </source>
</evidence>
<evidence type="ECO:0000256" key="16">
    <source>
        <dbReference type="ARBA" id="ARBA00032491"/>
    </source>
</evidence>
<dbReference type="Gramene" id="PRQ37035">
    <property type="protein sequence ID" value="PRQ37035"/>
    <property type="gene ID" value="RchiOBHm_Chr4g0398161"/>
</dbReference>
<keyword evidence="8" id="KW-0227">DNA damage</keyword>
<dbReference type="GO" id="GO:0070552">
    <property type="term" value="C:BRISC complex"/>
    <property type="evidence" value="ECO:0007669"/>
    <property type="project" value="InterPro"/>
</dbReference>
<keyword evidence="14" id="KW-0131">Cell cycle</keyword>
<dbReference type="AlphaFoldDB" id="A0A2P6QS73"/>
<evidence type="ECO:0000256" key="14">
    <source>
        <dbReference type="ARBA" id="ARBA00023306"/>
    </source>
</evidence>
<evidence type="ECO:0000256" key="5">
    <source>
        <dbReference type="ARBA" id="ARBA00022618"/>
    </source>
</evidence>
<organism evidence="18 19">
    <name type="scientific">Rosa chinensis</name>
    <name type="common">China rose</name>
    <dbReference type="NCBI Taxonomy" id="74649"/>
    <lineage>
        <taxon>Eukaryota</taxon>
        <taxon>Viridiplantae</taxon>
        <taxon>Streptophyta</taxon>
        <taxon>Embryophyta</taxon>
        <taxon>Tracheophyta</taxon>
        <taxon>Spermatophyta</taxon>
        <taxon>Magnoliopsida</taxon>
        <taxon>eudicotyledons</taxon>
        <taxon>Gunneridae</taxon>
        <taxon>Pentapetalae</taxon>
        <taxon>rosids</taxon>
        <taxon>fabids</taxon>
        <taxon>Rosales</taxon>
        <taxon>Rosaceae</taxon>
        <taxon>Rosoideae</taxon>
        <taxon>Rosoideae incertae sedis</taxon>
        <taxon>Rosa</taxon>
    </lineage>
</organism>
<keyword evidence="11" id="KW-0156">Chromatin regulator</keyword>
<reference evidence="18 19" key="1">
    <citation type="journal article" date="2018" name="Nat. Genet.">
        <title>The Rosa genome provides new insights in the design of modern roses.</title>
        <authorList>
            <person name="Bendahmane M."/>
        </authorList>
    </citation>
    <scope>NUCLEOTIDE SEQUENCE [LARGE SCALE GENOMIC DNA]</scope>
    <source>
        <strain evidence="19">cv. Old Blush</strain>
    </source>
</reference>
<evidence type="ECO:0000313" key="19">
    <source>
        <dbReference type="Proteomes" id="UP000238479"/>
    </source>
</evidence>
<comment type="similarity">
    <text evidence="15">Belongs to the BABAM2 family.</text>
</comment>
<keyword evidence="13" id="KW-0539">Nucleus</keyword>
<dbReference type="STRING" id="74649.A0A2P6QS73"/>
<dbReference type="GO" id="GO:0051301">
    <property type="term" value="P:cell division"/>
    <property type="evidence" value="ECO:0007669"/>
    <property type="project" value="UniProtKB-KW"/>
</dbReference>
<dbReference type="PANTHER" id="PTHR15189">
    <property type="entry name" value="BRISC AND BRCA1-A COMPLEX MEMBER 2"/>
    <property type="match status" value="1"/>
</dbReference>
<sequence>MIVLIPSTFLQGIEMHLSSGYDRCMAEYLPPLEETLEKQVLEAVSLIDVRRRFIEALAVQFGRPVEADPIFCRKATFLAASGVFTFLVHLTITTQFPKQPPAIVLQSSQARIFSSQPVDYLVSLSNLRYIGSQCCLLQTKG</sequence>
<evidence type="ECO:0000256" key="6">
    <source>
        <dbReference type="ARBA" id="ARBA00022703"/>
    </source>
</evidence>
<evidence type="ECO:0000256" key="4">
    <source>
        <dbReference type="ARBA" id="ARBA00022490"/>
    </source>
</evidence>
<dbReference type="EMBL" id="PDCK01000042">
    <property type="protein sequence ID" value="PRQ37035.1"/>
    <property type="molecule type" value="Genomic_DNA"/>
</dbReference>
<evidence type="ECO:0000256" key="17">
    <source>
        <dbReference type="ARBA" id="ARBA00032630"/>
    </source>
</evidence>
<evidence type="ECO:0000256" key="15">
    <source>
        <dbReference type="ARBA" id="ARBA00025766"/>
    </source>
</evidence>
<comment type="caution">
    <text evidence="18">The sequence shown here is derived from an EMBL/GenBank/DDBJ whole genome shotgun (WGS) entry which is preliminary data.</text>
</comment>
<keyword evidence="10" id="KW-0833">Ubl conjugation pathway</keyword>
<evidence type="ECO:0000256" key="2">
    <source>
        <dbReference type="ARBA" id="ARBA00004496"/>
    </source>
</evidence>
<dbReference type="GO" id="GO:0006302">
    <property type="term" value="P:double-strand break repair"/>
    <property type="evidence" value="ECO:0007669"/>
    <property type="project" value="TreeGrafter"/>
</dbReference>
<evidence type="ECO:0000256" key="7">
    <source>
        <dbReference type="ARBA" id="ARBA00022737"/>
    </source>
</evidence>
<evidence type="ECO:0000256" key="1">
    <source>
        <dbReference type="ARBA" id="ARBA00004123"/>
    </source>
</evidence>
<evidence type="ECO:0000256" key="13">
    <source>
        <dbReference type="ARBA" id="ARBA00023242"/>
    </source>
</evidence>
<evidence type="ECO:0000256" key="3">
    <source>
        <dbReference type="ARBA" id="ARBA00019438"/>
    </source>
</evidence>
<keyword evidence="19" id="KW-1185">Reference proteome</keyword>
<evidence type="ECO:0000256" key="12">
    <source>
        <dbReference type="ARBA" id="ARBA00023204"/>
    </source>
</evidence>
<dbReference type="Pfam" id="PF06113">
    <property type="entry name" value="BRE"/>
    <property type="match status" value="1"/>
</dbReference>
<keyword evidence="5" id="KW-0132">Cell division</keyword>
<keyword evidence="9" id="KW-0498">Mitosis</keyword>
<dbReference type="InterPro" id="IPR010358">
    <property type="entry name" value="BRE"/>
</dbReference>
<evidence type="ECO:0000256" key="10">
    <source>
        <dbReference type="ARBA" id="ARBA00022786"/>
    </source>
</evidence>
<dbReference type="Proteomes" id="UP000238479">
    <property type="component" value="Chromosome 4"/>
</dbReference>
<protein>
    <recommendedName>
        <fullName evidence="3">BRISC and BRCA1-A complex member 2</fullName>
    </recommendedName>
    <alternativeName>
        <fullName evidence="16">BRCA1-A complex subunit BRE</fullName>
    </alternativeName>
    <alternativeName>
        <fullName evidence="17">BRCA1/BRCA2-containing complex subunit 45</fullName>
    </alternativeName>
</protein>
<evidence type="ECO:0000256" key="9">
    <source>
        <dbReference type="ARBA" id="ARBA00022776"/>
    </source>
</evidence>
<keyword evidence="7" id="KW-0677">Repeat</keyword>
<evidence type="ECO:0000256" key="11">
    <source>
        <dbReference type="ARBA" id="ARBA00022853"/>
    </source>
</evidence>
<accession>A0A2P6QS73</accession>
<dbReference type="GO" id="GO:0005737">
    <property type="term" value="C:cytoplasm"/>
    <property type="evidence" value="ECO:0007669"/>
    <property type="project" value="UniProtKB-SubCell"/>
</dbReference>